<feature type="signal peptide" evidence="1">
    <location>
        <begin position="1"/>
        <end position="20"/>
    </location>
</feature>
<evidence type="ECO:0000256" key="1">
    <source>
        <dbReference type="SAM" id="SignalP"/>
    </source>
</evidence>
<keyword evidence="4" id="KW-1185">Reference proteome</keyword>
<protein>
    <submittedName>
        <fullName evidence="2 3">Uncharacterized protein</fullName>
    </submittedName>
</protein>
<reference evidence="4" key="2">
    <citation type="submission" date="2010-05" db="EMBL/GenBank/DDBJ databases">
        <title>The genome sequence of Magnaporthe poae strain ATCC 64411.</title>
        <authorList>
            <person name="Ma L.-J."/>
            <person name="Dead R."/>
            <person name="Young S."/>
            <person name="Zeng Q."/>
            <person name="Koehrsen M."/>
            <person name="Alvarado L."/>
            <person name="Berlin A."/>
            <person name="Chapman S.B."/>
            <person name="Chen Z."/>
            <person name="Freedman E."/>
            <person name="Gellesch M."/>
            <person name="Goldberg J."/>
            <person name="Griggs A."/>
            <person name="Gujja S."/>
            <person name="Heilman E.R."/>
            <person name="Heiman D."/>
            <person name="Hepburn T."/>
            <person name="Howarth C."/>
            <person name="Jen D."/>
            <person name="Larson L."/>
            <person name="Mehta T."/>
            <person name="Neiman D."/>
            <person name="Pearson M."/>
            <person name="Roberts A."/>
            <person name="Saif S."/>
            <person name="Shea T."/>
            <person name="Shenoy N."/>
            <person name="Sisk P."/>
            <person name="Stolte C."/>
            <person name="Sykes S."/>
            <person name="Walk T."/>
            <person name="White J."/>
            <person name="Yandava C."/>
            <person name="Haas B."/>
            <person name="Nusbaum C."/>
            <person name="Birren B."/>
        </authorList>
    </citation>
    <scope>NUCLEOTIDE SEQUENCE [LARGE SCALE GENOMIC DNA]</scope>
    <source>
        <strain evidence="4">ATCC 64411 / 73-15</strain>
    </source>
</reference>
<dbReference type="EMBL" id="GL876967">
    <property type="protein sequence ID" value="KLU83805.1"/>
    <property type="molecule type" value="Genomic_DNA"/>
</dbReference>
<gene>
    <name evidence="2" type="ORF">MAPG_02856</name>
</gene>
<reference evidence="3" key="4">
    <citation type="journal article" date="2015" name="G3 (Bethesda)">
        <title>Genome sequences of three phytopathogenic species of the Magnaporthaceae family of fungi.</title>
        <authorList>
            <person name="Okagaki L.H."/>
            <person name="Nunes C.C."/>
            <person name="Sailsbery J."/>
            <person name="Clay B."/>
            <person name="Brown D."/>
            <person name="John T."/>
            <person name="Oh Y."/>
            <person name="Young N."/>
            <person name="Fitzgerald M."/>
            <person name="Haas B.J."/>
            <person name="Zeng Q."/>
            <person name="Young S."/>
            <person name="Adiconis X."/>
            <person name="Fan L."/>
            <person name="Levin J.Z."/>
            <person name="Mitchell T.K."/>
            <person name="Okubara P.A."/>
            <person name="Farman M.L."/>
            <person name="Kohn L.M."/>
            <person name="Birren B."/>
            <person name="Ma L.-J."/>
            <person name="Dean R.A."/>
        </authorList>
    </citation>
    <scope>NUCLEOTIDE SEQUENCE</scope>
    <source>
        <strain evidence="3">ATCC 64411 / 73-15</strain>
    </source>
</reference>
<evidence type="ECO:0000313" key="3">
    <source>
        <dbReference type="EnsemblFungi" id="MAPG_02856T0"/>
    </source>
</evidence>
<dbReference type="AlphaFoldDB" id="A0A0C4DSH6"/>
<sequence length="66" mass="7051">MHFPTAVCLALAALTAQVAAAPLPRNVRQMKPIPKQVNAGMLWWPGSPGNSYVIDDAVGKLGKILR</sequence>
<dbReference type="EMBL" id="ADBL01000695">
    <property type="status" value="NOT_ANNOTATED_CDS"/>
    <property type="molecule type" value="Genomic_DNA"/>
</dbReference>
<dbReference type="VEuPathDB" id="FungiDB:MAPG_02856"/>
<evidence type="ECO:0000313" key="2">
    <source>
        <dbReference type="EMBL" id="KLU83805.1"/>
    </source>
</evidence>
<name>A0A0C4DSH6_MAGP6</name>
<feature type="chain" id="PRO_5009385277" evidence="1">
    <location>
        <begin position="21"/>
        <end position="66"/>
    </location>
</feature>
<proteinExistence type="predicted"/>
<accession>A0A0C4DSH6</accession>
<dbReference type="EnsemblFungi" id="MAPG_02856T0">
    <property type="protein sequence ID" value="MAPG_02856T0"/>
    <property type="gene ID" value="MAPG_02856"/>
</dbReference>
<reference evidence="3" key="5">
    <citation type="submission" date="2015-06" db="UniProtKB">
        <authorList>
            <consortium name="EnsemblFungi"/>
        </authorList>
    </citation>
    <scope>IDENTIFICATION</scope>
    <source>
        <strain evidence="3">ATCC 64411</strain>
    </source>
</reference>
<dbReference type="Proteomes" id="UP000011715">
    <property type="component" value="Unassembled WGS sequence"/>
</dbReference>
<organism evidence="3 4">
    <name type="scientific">Magnaporthiopsis poae (strain ATCC 64411 / 73-15)</name>
    <name type="common">Kentucky bluegrass fungus</name>
    <name type="synonym">Magnaporthe poae</name>
    <dbReference type="NCBI Taxonomy" id="644358"/>
    <lineage>
        <taxon>Eukaryota</taxon>
        <taxon>Fungi</taxon>
        <taxon>Dikarya</taxon>
        <taxon>Ascomycota</taxon>
        <taxon>Pezizomycotina</taxon>
        <taxon>Sordariomycetes</taxon>
        <taxon>Sordariomycetidae</taxon>
        <taxon>Magnaporthales</taxon>
        <taxon>Magnaporthaceae</taxon>
        <taxon>Magnaporthiopsis</taxon>
    </lineage>
</organism>
<keyword evidence="1" id="KW-0732">Signal</keyword>
<reference evidence="2" key="3">
    <citation type="submission" date="2011-03" db="EMBL/GenBank/DDBJ databases">
        <title>Annotation of Magnaporthe poae ATCC 64411.</title>
        <authorList>
            <person name="Ma L.-J."/>
            <person name="Dead R."/>
            <person name="Young S.K."/>
            <person name="Zeng Q."/>
            <person name="Gargeya S."/>
            <person name="Fitzgerald M."/>
            <person name="Haas B."/>
            <person name="Abouelleil A."/>
            <person name="Alvarado L."/>
            <person name="Arachchi H.M."/>
            <person name="Berlin A."/>
            <person name="Brown A."/>
            <person name="Chapman S.B."/>
            <person name="Chen Z."/>
            <person name="Dunbar C."/>
            <person name="Freedman E."/>
            <person name="Gearin G."/>
            <person name="Gellesch M."/>
            <person name="Goldberg J."/>
            <person name="Griggs A."/>
            <person name="Gujja S."/>
            <person name="Heiman D."/>
            <person name="Howarth C."/>
            <person name="Larson L."/>
            <person name="Lui A."/>
            <person name="MacDonald P.J.P."/>
            <person name="Mehta T."/>
            <person name="Montmayeur A."/>
            <person name="Murphy C."/>
            <person name="Neiman D."/>
            <person name="Pearson M."/>
            <person name="Priest M."/>
            <person name="Roberts A."/>
            <person name="Saif S."/>
            <person name="Shea T."/>
            <person name="Shenoy N."/>
            <person name="Sisk P."/>
            <person name="Stolte C."/>
            <person name="Sykes S."/>
            <person name="Yandava C."/>
            <person name="Wortman J."/>
            <person name="Nusbaum C."/>
            <person name="Birren B."/>
        </authorList>
    </citation>
    <scope>NUCLEOTIDE SEQUENCE</scope>
    <source>
        <strain evidence="2">ATCC 64411</strain>
    </source>
</reference>
<evidence type="ECO:0000313" key="4">
    <source>
        <dbReference type="Proteomes" id="UP000011715"/>
    </source>
</evidence>
<reference evidence="2" key="1">
    <citation type="submission" date="2010-05" db="EMBL/GenBank/DDBJ databases">
        <title>The Genome Sequence of Magnaporthe poae strain ATCC 64411.</title>
        <authorList>
            <consortium name="The Broad Institute Genome Sequencing Platform"/>
            <consortium name="Broad Institute Genome Sequencing Center for Infectious Disease"/>
            <person name="Ma L.-J."/>
            <person name="Dead R."/>
            <person name="Young S."/>
            <person name="Zeng Q."/>
            <person name="Koehrsen M."/>
            <person name="Alvarado L."/>
            <person name="Berlin A."/>
            <person name="Chapman S.B."/>
            <person name="Chen Z."/>
            <person name="Freedman E."/>
            <person name="Gellesch M."/>
            <person name="Goldberg J."/>
            <person name="Griggs A."/>
            <person name="Gujja S."/>
            <person name="Heilman E.R."/>
            <person name="Heiman D."/>
            <person name="Hepburn T."/>
            <person name="Howarth C."/>
            <person name="Jen D."/>
            <person name="Larson L."/>
            <person name="Mehta T."/>
            <person name="Neiman D."/>
            <person name="Pearson M."/>
            <person name="Roberts A."/>
            <person name="Saif S."/>
            <person name="Shea T."/>
            <person name="Shenoy N."/>
            <person name="Sisk P."/>
            <person name="Stolte C."/>
            <person name="Sykes S."/>
            <person name="Walk T."/>
            <person name="White J."/>
            <person name="Yandava C."/>
            <person name="Haas B."/>
            <person name="Nusbaum C."/>
            <person name="Birren B."/>
        </authorList>
    </citation>
    <scope>NUCLEOTIDE SEQUENCE</scope>
    <source>
        <strain evidence="2">ATCC 64411</strain>
    </source>
</reference>